<keyword evidence="5" id="KW-1185">Reference proteome</keyword>
<feature type="compositionally biased region" description="Pro residues" evidence="3">
    <location>
        <begin position="957"/>
        <end position="971"/>
    </location>
</feature>
<feature type="compositionally biased region" description="Basic and acidic residues" evidence="3">
    <location>
        <begin position="564"/>
        <end position="575"/>
    </location>
</feature>
<evidence type="ECO:0000313" key="4">
    <source>
        <dbReference type="EMBL" id="CAH0048445.1"/>
    </source>
</evidence>
<feature type="region of interest" description="Disordered" evidence="3">
    <location>
        <begin position="70"/>
        <end position="114"/>
    </location>
</feature>
<feature type="compositionally biased region" description="Low complexity" evidence="3">
    <location>
        <begin position="972"/>
        <end position="985"/>
    </location>
</feature>
<feature type="compositionally biased region" description="Basic and acidic residues" evidence="3">
    <location>
        <begin position="470"/>
        <end position="488"/>
    </location>
</feature>
<dbReference type="InterPro" id="IPR007587">
    <property type="entry name" value="SAPS"/>
</dbReference>
<feature type="compositionally biased region" description="Acidic residues" evidence="3">
    <location>
        <begin position="1156"/>
        <end position="1165"/>
    </location>
</feature>
<name>A0A9P0EI22_9HYPO</name>
<dbReference type="GO" id="GO:0005634">
    <property type="term" value="C:nucleus"/>
    <property type="evidence" value="ECO:0007669"/>
    <property type="project" value="TreeGrafter"/>
</dbReference>
<accession>A0A9P0EI22</accession>
<dbReference type="GO" id="GO:0005829">
    <property type="term" value="C:cytosol"/>
    <property type="evidence" value="ECO:0007669"/>
    <property type="project" value="TreeGrafter"/>
</dbReference>
<dbReference type="PANTHER" id="PTHR12634">
    <property type="entry name" value="SIT4 YEAST -ASSOCIATING PROTEIN-RELATED"/>
    <property type="match status" value="1"/>
</dbReference>
<dbReference type="Proteomes" id="UP000775872">
    <property type="component" value="Unassembled WGS sequence"/>
</dbReference>
<keyword evidence="2" id="KW-0131">Cell cycle</keyword>
<feature type="compositionally biased region" description="Acidic residues" evidence="3">
    <location>
        <begin position="1054"/>
        <end position="1069"/>
    </location>
</feature>
<dbReference type="EMBL" id="CABFOC020000035">
    <property type="protein sequence ID" value="CAH0048445.1"/>
    <property type="molecule type" value="Genomic_DNA"/>
</dbReference>
<feature type="compositionally biased region" description="Polar residues" evidence="3">
    <location>
        <begin position="552"/>
        <end position="563"/>
    </location>
</feature>
<comment type="caution">
    <text evidence="4">The sequence shown here is derived from an EMBL/GenBank/DDBJ whole genome shotgun (WGS) entry which is preliminary data.</text>
</comment>
<evidence type="ECO:0008006" key="6">
    <source>
        <dbReference type="Google" id="ProtNLM"/>
    </source>
</evidence>
<dbReference type="AlphaFoldDB" id="A0A9P0EI22"/>
<evidence type="ECO:0000256" key="3">
    <source>
        <dbReference type="SAM" id="MobiDB-lite"/>
    </source>
</evidence>
<feature type="region of interest" description="Disordered" evidence="3">
    <location>
        <begin position="901"/>
        <end position="1165"/>
    </location>
</feature>
<evidence type="ECO:0000256" key="1">
    <source>
        <dbReference type="ARBA" id="ARBA00006180"/>
    </source>
</evidence>
<feature type="compositionally biased region" description="Low complexity" evidence="3">
    <location>
        <begin position="1032"/>
        <end position="1047"/>
    </location>
</feature>
<dbReference type="PANTHER" id="PTHR12634:SF8">
    <property type="entry name" value="FIERY MOUNTAIN, ISOFORM D"/>
    <property type="match status" value="1"/>
</dbReference>
<organism evidence="4 5">
    <name type="scientific">Clonostachys solani</name>
    <dbReference type="NCBI Taxonomy" id="160281"/>
    <lineage>
        <taxon>Eukaryota</taxon>
        <taxon>Fungi</taxon>
        <taxon>Dikarya</taxon>
        <taxon>Ascomycota</taxon>
        <taxon>Pezizomycotina</taxon>
        <taxon>Sordariomycetes</taxon>
        <taxon>Hypocreomycetidae</taxon>
        <taxon>Hypocreales</taxon>
        <taxon>Bionectriaceae</taxon>
        <taxon>Clonostachys</taxon>
    </lineage>
</organism>
<dbReference type="Pfam" id="PF04499">
    <property type="entry name" value="SAPS"/>
    <property type="match status" value="1"/>
</dbReference>
<evidence type="ECO:0000256" key="2">
    <source>
        <dbReference type="ARBA" id="ARBA00023306"/>
    </source>
</evidence>
<proteinExistence type="inferred from homology"/>
<reference evidence="5" key="1">
    <citation type="submission" date="2019-06" db="EMBL/GenBank/DDBJ databases">
        <authorList>
            <person name="Broberg M."/>
        </authorList>
    </citation>
    <scope>NUCLEOTIDE SEQUENCE [LARGE SCALE GENOMIC DNA]</scope>
</reference>
<feature type="compositionally biased region" description="Acidic residues" evidence="3">
    <location>
        <begin position="71"/>
        <end position="81"/>
    </location>
</feature>
<protein>
    <recommendedName>
        <fullName evidence="6">Extragenic suppressor of kinetochore protein 1</fullName>
    </recommendedName>
</protein>
<evidence type="ECO:0000313" key="5">
    <source>
        <dbReference type="Proteomes" id="UP000775872"/>
    </source>
</evidence>
<feature type="compositionally biased region" description="Polar residues" evidence="3">
    <location>
        <begin position="653"/>
        <end position="666"/>
    </location>
</feature>
<reference evidence="4 5" key="2">
    <citation type="submission" date="2021-10" db="EMBL/GenBank/DDBJ databases">
        <authorList>
            <person name="Piombo E."/>
        </authorList>
    </citation>
    <scope>NUCLEOTIDE SEQUENCE [LARGE SCALE GENOMIC DNA]</scope>
</reference>
<comment type="similarity">
    <text evidence="1">Belongs to the SAPS family.</text>
</comment>
<sequence>MFWRFGGYANISTIDTILDKPDFTLEELLDESDLIQELKQHNTKLIEYLREDKTLERLLEYAVAPRLEVIETPDEEADDESETKGKGRLLPFSRPRASSRATDTTENDDDEQEKRRNRYAFVACEVLSSDTWSIYEALTENRHMVREFWSFLSRPAPLDPLQASYFTKINESLFEKKTDDMMDLLRNLPNAVENLLRHVECPMIMDLLLKIIALDRSEGGQGIVEWLYSKNIIPTLLSCLGPENSWVVQTAAGDFIKAIITISANASQNEQQCIGPNELTRQLVSKPCVEQLVGYMLGGGNPLTVGVGIVIEVIRKNNSDYDPDVGTEANVVPSSHDPIYLGTLLRIFAESVPKFMSLIMDAPSQKKHLDSTFGEKLEPLGFDRFKTCELMAELLHCSNMGLLNEVGAEELISVRDTERQRLRTDGKLVQPKDEAFSADDLTMRMSHPAQEEPRRLEVTNADDDGFEEVEPSKEMSEDTSHEFVKAEADITLPQPASDLDKDEDDFVDEPLSSPRLTVAAEKVTEQQFEIPDLVVAPLSPSKPKPAEPVPASASTIDVPATSTEQKEGGESKVGESTDGPSVSQDQETKPQDSEADVTLPILSRTGASETEKKEPETQAETLNRTFSPHPEDRPAPLFSSSTVVESSKTEQSDSTAAHQPSESFNTPEVHVTEINSPGLESTTQSNEQPKRATEPVVGDFLKRQFVEHRVVPTILSFFFAYPWNNFLHNVVYDIVQQVFNGPMDRSHNPTLAVSLFEAANITSAIINGQRVSDESHAKTKTRMGYMGHLTLIAEEVVKFTERHPPELLSEMVLDRVMSQDWINYVEGALAETRERDNAILGGVRPEVALGHRGSLGAVGGLGSIGLSGISGSGSATGSNALAEAGLNGGIELSENNGNGIGPFAIGGTSPLMSGFGSSSDEDDDEDEDGEGDDEDVNSEFRAYTDPLNNADGSMAPPSIPPPPPPPPPLNIPPSRARLQLAARLAMHQKNSQAAEASSATLHGYDDEDDSNIANPFADGDDDFDDDDDQDTLGDSGRGAWWRGVVRRQGNDDFKDSDDENDHDDDEEFGDFAMAGDEKANNDSPENLVLKPLAVNPAKEGNRGLSGLWPFGAKSEKEKHAEDDDTKAQGSAVGVENDSSASHPPQVIEAKRRTSIEDPDEDEVVV</sequence>
<feature type="compositionally biased region" description="Acidic residues" evidence="3">
    <location>
        <begin position="919"/>
        <end position="937"/>
    </location>
</feature>
<feature type="region of interest" description="Disordered" evidence="3">
    <location>
        <begin position="461"/>
        <end position="668"/>
    </location>
</feature>
<dbReference type="OrthoDB" id="295029at2759"/>
<dbReference type="GO" id="GO:0019888">
    <property type="term" value="F:protein phosphatase regulator activity"/>
    <property type="evidence" value="ECO:0007669"/>
    <property type="project" value="TreeGrafter"/>
</dbReference>
<dbReference type="GO" id="GO:0019903">
    <property type="term" value="F:protein phosphatase binding"/>
    <property type="evidence" value="ECO:0007669"/>
    <property type="project" value="InterPro"/>
</dbReference>
<feature type="compositionally biased region" description="Acidic residues" evidence="3">
    <location>
        <begin position="1018"/>
        <end position="1031"/>
    </location>
</feature>
<gene>
    <name evidence="4" type="ORF">CSOL1703_00000391</name>
</gene>
<feature type="compositionally biased region" description="Polar residues" evidence="3">
    <location>
        <begin position="988"/>
        <end position="1000"/>
    </location>
</feature>